<dbReference type="Pfam" id="PF00076">
    <property type="entry name" value="RRM_1"/>
    <property type="match status" value="1"/>
</dbReference>
<protein>
    <submittedName>
        <fullName evidence="5">Rrm-containing protein</fullName>
    </submittedName>
</protein>
<dbReference type="RefSeq" id="XP_004995124.1">
    <property type="nucleotide sequence ID" value="XM_004995067.1"/>
</dbReference>
<dbReference type="InterPro" id="IPR035979">
    <property type="entry name" value="RBD_domain_sf"/>
</dbReference>
<dbReference type="SMART" id="SM00360">
    <property type="entry name" value="RRM"/>
    <property type="match status" value="1"/>
</dbReference>
<dbReference type="InParanoid" id="F2U6Y8"/>
<dbReference type="InterPro" id="IPR050825">
    <property type="entry name" value="RBM42_RBP45_47-like"/>
</dbReference>
<dbReference type="GeneID" id="16075704"/>
<gene>
    <name evidence="5" type="ORF">PTSG_04228</name>
</gene>
<reference evidence="5" key="1">
    <citation type="submission" date="2009-08" db="EMBL/GenBank/DDBJ databases">
        <title>Annotation of Salpingoeca rosetta.</title>
        <authorList>
            <consortium name="The Broad Institute Genome Sequencing Platform"/>
            <person name="Russ C."/>
            <person name="Cuomo C."/>
            <person name="Burger G."/>
            <person name="Gray M.W."/>
            <person name="Holland P.W.H."/>
            <person name="King N."/>
            <person name="Lang F.B.F."/>
            <person name="Roger A.J."/>
            <person name="Ruiz-Trillo I."/>
            <person name="Young S.K."/>
            <person name="Zeng Q."/>
            <person name="Gargeya S."/>
            <person name="Alvarado L."/>
            <person name="Berlin A."/>
            <person name="Chapman S.B."/>
            <person name="Chen Z."/>
            <person name="Freedman E."/>
            <person name="Gellesch M."/>
            <person name="Goldberg J."/>
            <person name="Griggs A."/>
            <person name="Gujja S."/>
            <person name="Heilman E."/>
            <person name="Heiman D."/>
            <person name="Howarth C."/>
            <person name="Mehta T."/>
            <person name="Neiman D."/>
            <person name="Pearson M."/>
            <person name="Roberts A."/>
            <person name="Saif S."/>
            <person name="Shea T."/>
            <person name="Shenoy N."/>
            <person name="Sisk P."/>
            <person name="Stolte C."/>
            <person name="Sykes S."/>
            <person name="White J."/>
            <person name="Yandava C."/>
            <person name="Haas B."/>
            <person name="Nusbaum C."/>
            <person name="Birren B."/>
        </authorList>
    </citation>
    <scope>NUCLEOTIDE SEQUENCE [LARGE SCALE GENOMIC DNA]</scope>
    <source>
        <strain evidence="5">ATCC 50818</strain>
    </source>
</reference>
<dbReference type="KEGG" id="sre:PTSG_04228"/>
<sequence>MVPPPGPAGPPGAFGHPPHPAQAPPHAAAPPGVPGIPGGVPAVPGVPAGEDAKKKQKKKHKPNRQGGGEKWYDPTLDEWDPNDFRIFCGDLGSEVSDEALARAFSKYPSFQKAKIVRDRSTRKPKGFGFVSFKDGKDYLRALKEMNGKYVGNRPVKLRKSTWKDRNVPKQQRHRKHKGKGKASS</sequence>
<dbReference type="OrthoDB" id="1749473at2759"/>
<dbReference type="GO" id="GO:0003729">
    <property type="term" value="F:mRNA binding"/>
    <property type="evidence" value="ECO:0007669"/>
    <property type="project" value="InterPro"/>
</dbReference>
<dbReference type="PANTHER" id="PTHR47640">
    <property type="entry name" value="TRNA SELENOCYSTEINE 1-ASSOCIATED PROTEIN 1-RELATED-RELATED"/>
    <property type="match status" value="1"/>
</dbReference>
<dbReference type="InterPro" id="IPR034215">
    <property type="entry name" value="RBM42_RRM"/>
</dbReference>
<feature type="region of interest" description="Disordered" evidence="3">
    <location>
        <begin position="154"/>
        <end position="184"/>
    </location>
</feature>
<evidence type="ECO:0000256" key="2">
    <source>
        <dbReference type="PROSITE-ProRule" id="PRU00176"/>
    </source>
</evidence>
<feature type="compositionally biased region" description="Low complexity" evidence="3">
    <location>
        <begin position="39"/>
        <end position="49"/>
    </location>
</feature>
<feature type="region of interest" description="Disordered" evidence="3">
    <location>
        <begin position="1"/>
        <end position="75"/>
    </location>
</feature>
<keyword evidence="6" id="KW-1185">Reference proteome</keyword>
<dbReference type="OMA" id="WPEGDYR"/>
<dbReference type="Gene3D" id="3.30.70.330">
    <property type="match status" value="1"/>
</dbReference>
<dbReference type="SUPFAM" id="SSF54928">
    <property type="entry name" value="RNA-binding domain, RBD"/>
    <property type="match status" value="1"/>
</dbReference>
<feature type="compositionally biased region" description="Pro residues" evidence="3">
    <location>
        <begin position="17"/>
        <end position="34"/>
    </location>
</feature>
<dbReference type="FunCoup" id="F2U6Y8">
    <property type="interactions" value="2067"/>
</dbReference>
<dbReference type="InterPro" id="IPR012677">
    <property type="entry name" value="Nucleotide-bd_a/b_plait_sf"/>
</dbReference>
<evidence type="ECO:0000313" key="5">
    <source>
        <dbReference type="EMBL" id="EGD83620.1"/>
    </source>
</evidence>
<proteinExistence type="predicted"/>
<evidence type="ECO:0000256" key="3">
    <source>
        <dbReference type="SAM" id="MobiDB-lite"/>
    </source>
</evidence>
<accession>F2U6Y8</accession>
<feature type="compositionally biased region" description="Pro residues" evidence="3">
    <location>
        <begin position="1"/>
        <end position="10"/>
    </location>
</feature>
<dbReference type="CDD" id="cd12383">
    <property type="entry name" value="RRM_RBM42"/>
    <property type="match status" value="1"/>
</dbReference>
<organism evidence="6">
    <name type="scientific">Salpingoeca rosetta (strain ATCC 50818 / BSB-021)</name>
    <dbReference type="NCBI Taxonomy" id="946362"/>
    <lineage>
        <taxon>Eukaryota</taxon>
        <taxon>Choanoflagellata</taxon>
        <taxon>Craspedida</taxon>
        <taxon>Salpingoecidae</taxon>
        <taxon>Salpingoeca</taxon>
    </lineage>
</organism>
<dbReference type="PROSITE" id="PS50102">
    <property type="entry name" value="RRM"/>
    <property type="match status" value="1"/>
</dbReference>
<name>F2U6Y8_SALR5</name>
<feature type="compositionally biased region" description="Basic residues" evidence="3">
    <location>
        <begin position="170"/>
        <end position="184"/>
    </location>
</feature>
<dbReference type="PANTHER" id="PTHR47640:SF11">
    <property type="entry name" value="RNA-BINDING PROTEIN 42"/>
    <property type="match status" value="1"/>
</dbReference>
<keyword evidence="1 2" id="KW-0694">RNA-binding</keyword>
<dbReference type="AlphaFoldDB" id="F2U6Y8"/>
<dbReference type="InterPro" id="IPR000504">
    <property type="entry name" value="RRM_dom"/>
</dbReference>
<feature type="domain" description="RRM" evidence="4">
    <location>
        <begin position="84"/>
        <end position="162"/>
    </location>
</feature>
<evidence type="ECO:0000256" key="1">
    <source>
        <dbReference type="ARBA" id="ARBA00022884"/>
    </source>
</evidence>
<evidence type="ECO:0000259" key="4">
    <source>
        <dbReference type="PROSITE" id="PS50102"/>
    </source>
</evidence>
<dbReference type="STRING" id="946362.F2U6Y8"/>
<dbReference type="EMBL" id="GL832963">
    <property type="protein sequence ID" value="EGD83620.1"/>
    <property type="molecule type" value="Genomic_DNA"/>
</dbReference>
<dbReference type="eggNOG" id="KOG0226">
    <property type="taxonomic scope" value="Eukaryota"/>
</dbReference>
<feature type="compositionally biased region" description="Basic residues" evidence="3">
    <location>
        <begin position="54"/>
        <end position="63"/>
    </location>
</feature>
<evidence type="ECO:0000313" key="6">
    <source>
        <dbReference type="Proteomes" id="UP000007799"/>
    </source>
</evidence>
<dbReference type="Proteomes" id="UP000007799">
    <property type="component" value="Unassembled WGS sequence"/>
</dbReference>